<dbReference type="PANTHER" id="PTHR44688:SF16">
    <property type="entry name" value="DNA-BINDING TRANSCRIPTIONAL ACTIVATOR DEVR_DOSR"/>
    <property type="match status" value="1"/>
</dbReference>
<accession>A0ABV0KF03</accession>
<evidence type="ECO:0000256" key="1">
    <source>
        <dbReference type="ARBA" id="ARBA00023015"/>
    </source>
</evidence>
<dbReference type="EMBL" id="JAMPLM010000003">
    <property type="protein sequence ID" value="MEP1057814.1"/>
    <property type="molecule type" value="Genomic_DNA"/>
</dbReference>
<evidence type="ECO:0000256" key="3">
    <source>
        <dbReference type="ARBA" id="ARBA00023163"/>
    </source>
</evidence>
<keyword evidence="2" id="KW-0238">DNA-binding</keyword>
<dbReference type="PRINTS" id="PR00038">
    <property type="entry name" value="HTHLUXR"/>
</dbReference>
<dbReference type="InterPro" id="IPR000792">
    <property type="entry name" value="Tscrpt_reg_LuxR_C"/>
</dbReference>
<protein>
    <submittedName>
        <fullName evidence="5">LuxR C-terminal-related transcriptional regulator</fullName>
    </submittedName>
</protein>
<dbReference type="Proteomes" id="UP001476950">
    <property type="component" value="Unassembled WGS sequence"/>
</dbReference>
<name>A0ABV0KF03_9CYAN</name>
<dbReference type="PANTHER" id="PTHR44688">
    <property type="entry name" value="DNA-BINDING TRANSCRIPTIONAL ACTIVATOR DEVR_DOSR"/>
    <property type="match status" value="1"/>
</dbReference>
<dbReference type="Pfam" id="PF00196">
    <property type="entry name" value="GerE"/>
    <property type="match status" value="1"/>
</dbReference>
<dbReference type="Gene3D" id="1.10.10.10">
    <property type="entry name" value="Winged helix-like DNA-binding domain superfamily/Winged helix DNA-binding domain"/>
    <property type="match status" value="1"/>
</dbReference>
<dbReference type="SUPFAM" id="SSF46894">
    <property type="entry name" value="C-terminal effector domain of the bipartite response regulators"/>
    <property type="match status" value="1"/>
</dbReference>
<dbReference type="RefSeq" id="WP_190451115.1">
    <property type="nucleotide sequence ID" value="NZ_JAMPLM010000003.1"/>
</dbReference>
<feature type="domain" description="HTH luxR-type" evidence="4">
    <location>
        <begin position="179"/>
        <end position="233"/>
    </location>
</feature>
<organism evidence="5 6">
    <name type="scientific">Stenomitos frigidus AS-A4</name>
    <dbReference type="NCBI Taxonomy" id="2933935"/>
    <lineage>
        <taxon>Bacteria</taxon>
        <taxon>Bacillati</taxon>
        <taxon>Cyanobacteriota</taxon>
        <taxon>Cyanophyceae</taxon>
        <taxon>Leptolyngbyales</taxon>
        <taxon>Leptolyngbyaceae</taxon>
        <taxon>Stenomitos</taxon>
    </lineage>
</organism>
<keyword evidence="1" id="KW-0805">Transcription regulation</keyword>
<evidence type="ECO:0000313" key="5">
    <source>
        <dbReference type="EMBL" id="MEP1057814.1"/>
    </source>
</evidence>
<reference evidence="5 6" key="1">
    <citation type="submission" date="2022-04" db="EMBL/GenBank/DDBJ databases">
        <title>Positive selection, recombination, and allopatry shape intraspecific diversity of widespread and dominant cyanobacteria.</title>
        <authorList>
            <person name="Wei J."/>
            <person name="Shu W."/>
            <person name="Hu C."/>
        </authorList>
    </citation>
    <scope>NUCLEOTIDE SEQUENCE [LARGE SCALE GENOMIC DNA]</scope>
    <source>
        <strain evidence="5 6">AS-A4</strain>
    </source>
</reference>
<keyword evidence="3" id="KW-0804">Transcription</keyword>
<keyword evidence="6" id="KW-1185">Reference proteome</keyword>
<dbReference type="InterPro" id="IPR016032">
    <property type="entry name" value="Sig_transdc_resp-reg_C-effctor"/>
</dbReference>
<evidence type="ECO:0000313" key="6">
    <source>
        <dbReference type="Proteomes" id="UP001476950"/>
    </source>
</evidence>
<gene>
    <name evidence="5" type="ORF">NDI38_05140</name>
</gene>
<evidence type="ECO:0000259" key="4">
    <source>
        <dbReference type="SMART" id="SM00421"/>
    </source>
</evidence>
<dbReference type="InterPro" id="IPR036388">
    <property type="entry name" value="WH-like_DNA-bd_sf"/>
</dbReference>
<sequence length="237" mass="26850">MTAPVVFAPLEAAPVGPLFRPYAAEKASHSAASRRVRKASSQLPQNNAQSSDASALNLIQSSLLESLHQGVIVTSCSLKPLYWNARARQLCQHLAGGDVQPLELPTAVAEVCRRLMRHDRLSELPLILECQTATGQTIRMNARWLHLADDRGTQQPYILILLENCNDLLQEEVRIERKKYDLTEREAEVWMLLRQEYSYQDVAKLLQISLNTVKTHVKNVYAKKRSCQGREKFWCGE</sequence>
<evidence type="ECO:0000256" key="2">
    <source>
        <dbReference type="ARBA" id="ARBA00023125"/>
    </source>
</evidence>
<comment type="caution">
    <text evidence="5">The sequence shown here is derived from an EMBL/GenBank/DDBJ whole genome shotgun (WGS) entry which is preliminary data.</text>
</comment>
<dbReference type="CDD" id="cd06170">
    <property type="entry name" value="LuxR_C_like"/>
    <property type="match status" value="1"/>
</dbReference>
<proteinExistence type="predicted"/>
<dbReference type="SMART" id="SM00421">
    <property type="entry name" value="HTH_LUXR"/>
    <property type="match status" value="1"/>
</dbReference>